<evidence type="ECO:0000256" key="3">
    <source>
        <dbReference type="ARBA" id="ARBA00022679"/>
    </source>
</evidence>
<dbReference type="PANTHER" id="PTHR22926:SF3">
    <property type="entry name" value="UNDECAPRENYL-PHOSPHATE ALPHA-N-ACETYLGLUCOSAMINYL 1-PHOSPHATE TRANSFERASE"/>
    <property type="match status" value="1"/>
</dbReference>
<dbReference type="EC" id="2.7.8.-" evidence="8"/>
<evidence type="ECO:0000256" key="7">
    <source>
        <dbReference type="SAM" id="Phobius"/>
    </source>
</evidence>
<dbReference type="PANTHER" id="PTHR22926">
    <property type="entry name" value="PHOSPHO-N-ACETYLMURAMOYL-PENTAPEPTIDE-TRANSFERASE"/>
    <property type="match status" value="1"/>
</dbReference>
<evidence type="ECO:0000256" key="6">
    <source>
        <dbReference type="ARBA" id="ARBA00023136"/>
    </source>
</evidence>
<feature type="transmembrane region" description="Helical" evidence="7">
    <location>
        <begin position="343"/>
        <end position="363"/>
    </location>
</feature>
<dbReference type="GO" id="GO:0016740">
    <property type="term" value="F:transferase activity"/>
    <property type="evidence" value="ECO:0007669"/>
    <property type="project" value="UniProtKB-KW"/>
</dbReference>
<keyword evidence="6 7" id="KW-0472">Membrane</keyword>
<comment type="caution">
    <text evidence="8">The sequence shown here is derived from an EMBL/GenBank/DDBJ whole genome shotgun (WGS) entry which is preliminary data.</text>
</comment>
<dbReference type="EMBL" id="JBHRWW010000004">
    <property type="protein sequence ID" value="MFC3688146.1"/>
    <property type="molecule type" value="Genomic_DNA"/>
</dbReference>
<feature type="transmembrane region" description="Helical" evidence="7">
    <location>
        <begin position="136"/>
        <end position="156"/>
    </location>
</feature>
<keyword evidence="9" id="KW-1185">Reference proteome</keyword>
<feature type="transmembrane region" description="Helical" evidence="7">
    <location>
        <begin position="315"/>
        <end position="337"/>
    </location>
</feature>
<evidence type="ECO:0000256" key="5">
    <source>
        <dbReference type="ARBA" id="ARBA00022989"/>
    </source>
</evidence>
<evidence type="ECO:0000256" key="4">
    <source>
        <dbReference type="ARBA" id="ARBA00022692"/>
    </source>
</evidence>
<dbReference type="Proteomes" id="UP001595685">
    <property type="component" value="Unassembled WGS sequence"/>
</dbReference>
<feature type="transmembrane region" description="Helical" evidence="7">
    <location>
        <begin position="48"/>
        <end position="71"/>
    </location>
</feature>
<keyword evidence="2" id="KW-1003">Cell membrane</keyword>
<sequence>MRAYLLVMAVAAVVTFLTTSPVRGVAVRLRALSPVRDRDVHSTPVPRLGGVAILAGFAAALGLASTVPFLAGTFGEGLSGPVGILLAGLVITVVGVVDDLVGLDALTKLVGQALAGVVMATFGVQLLVVPLGPGGIALLSGWVLTVLTVLVVVVTVNAVNFVDGLDGLAAGIVAIAGTAFFAYSYLLSVQASPDDLSSTASLVTAAMVGACLGFLPHNLHPARIFMGDSGALLLGLLLAASTISLTGSVDPAVLTFGDLAPAFMPLLLPFAALVVPVADVALAVVRRTAAGRSPFAPDKQHLHHRMLEIGHGHRAAVGLLHAWVALLAFGVVATAFFPWQEVLVVAAAVLVVVAVLTVVPLLVRRVSRLPVTEDGGIDAPAVTTTPEEPR</sequence>
<feature type="transmembrane region" description="Helical" evidence="7">
    <location>
        <begin position="266"/>
        <end position="285"/>
    </location>
</feature>
<proteinExistence type="predicted"/>
<gene>
    <name evidence="8" type="ORF">ACFOLH_07310</name>
</gene>
<evidence type="ECO:0000313" key="9">
    <source>
        <dbReference type="Proteomes" id="UP001595685"/>
    </source>
</evidence>
<evidence type="ECO:0000256" key="1">
    <source>
        <dbReference type="ARBA" id="ARBA00004651"/>
    </source>
</evidence>
<dbReference type="InterPro" id="IPR000715">
    <property type="entry name" value="Glycosyl_transferase_4"/>
</dbReference>
<feature type="transmembrane region" description="Helical" evidence="7">
    <location>
        <begin position="78"/>
        <end position="97"/>
    </location>
</feature>
<dbReference type="RefSeq" id="WP_340295165.1">
    <property type="nucleotide sequence ID" value="NZ_JBBEOI010000212.1"/>
</dbReference>
<keyword evidence="3 8" id="KW-0808">Transferase</keyword>
<protein>
    <submittedName>
        <fullName evidence="8">MraY family glycosyltransferase</fullName>
        <ecNumber evidence="8">2.7.8.-</ecNumber>
    </submittedName>
</protein>
<feature type="transmembrane region" description="Helical" evidence="7">
    <location>
        <begin position="168"/>
        <end position="187"/>
    </location>
</feature>
<evidence type="ECO:0000313" key="8">
    <source>
        <dbReference type="EMBL" id="MFC3688146.1"/>
    </source>
</evidence>
<comment type="subcellular location">
    <subcellularLocation>
        <location evidence="1">Cell membrane</location>
        <topology evidence="1">Multi-pass membrane protein</topology>
    </subcellularLocation>
</comment>
<name>A0ABV7WGH2_9MICO</name>
<dbReference type="Pfam" id="PF00953">
    <property type="entry name" value="Glycos_transf_4"/>
    <property type="match status" value="1"/>
</dbReference>
<evidence type="ECO:0000256" key="2">
    <source>
        <dbReference type="ARBA" id="ARBA00022475"/>
    </source>
</evidence>
<keyword evidence="4 7" id="KW-0812">Transmembrane</keyword>
<organism evidence="8 9">
    <name type="scientific">Aquipuribacter hungaricus</name>
    <dbReference type="NCBI Taxonomy" id="545624"/>
    <lineage>
        <taxon>Bacteria</taxon>
        <taxon>Bacillati</taxon>
        <taxon>Actinomycetota</taxon>
        <taxon>Actinomycetes</taxon>
        <taxon>Micrococcales</taxon>
        <taxon>Intrasporangiaceae</taxon>
        <taxon>Aquipuribacter</taxon>
    </lineage>
</organism>
<reference evidence="9" key="1">
    <citation type="journal article" date="2019" name="Int. J. Syst. Evol. Microbiol.">
        <title>The Global Catalogue of Microorganisms (GCM) 10K type strain sequencing project: providing services to taxonomists for standard genome sequencing and annotation.</title>
        <authorList>
            <consortium name="The Broad Institute Genomics Platform"/>
            <consortium name="The Broad Institute Genome Sequencing Center for Infectious Disease"/>
            <person name="Wu L."/>
            <person name="Ma J."/>
        </authorList>
    </citation>
    <scope>NUCLEOTIDE SEQUENCE [LARGE SCALE GENOMIC DNA]</scope>
    <source>
        <strain evidence="9">NCAIM B.02333</strain>
    </source>
</reference>
<accession>A0ABV7WGH2</accession>
<keyword evidence="5 7" id="KW-1133">Transmembrane helix</keyword>
<feature type="transmembrane region" description="Helical" evidence="7">
    <location>
        <begin position="109"/>
        <end position="129"/>
    </location>
</feature>
<dbReference type="CDD" id="cd06853">
    <property type="entry name" value="GT_WecA_like"/>
    <property type="match status" value="1"/>
</dbReference>
<feature type="transmembrane region" description="Helical" evidence="7">
    <location>
        <begin position="224"/>
        <end position="246"/>
    </location>
</feature>